<feature type="non-terminal residue" evidence="5">
    <location>
        <position position="1"/>
    </location>
</feature>
<evidence type="ECO:0000256" key="3">
    <source>
        <dbReference type="RuleBase" id="RU003690"/>
    </source>
</evidence>
<reference evidence="5" key="1">
    <citation type="submission" date="2021-06" db="EMBL/GenBank/DDBJ databases">
        <authorList>
            <person name="Hodson N. C."/>
            <person name="Mongue J. A."/>
            <person name="Jaron S. K."/>
        </authorList>
    </citation>
    <scope>NUCLEOTIDE SEQUENCE</scope>
</reference>
<keyword evidence="1" id="KW-0378">Hydrolase</keyword>
<feature type="region of interest" description="Disordered" evidence="4">
    <location>
        <begin position="1"/>
        <end position="22"/>
    </location>
</feature>
<dbReference type="GO" id="GO:0008422">
    <property type="term" value="F:beta-glucosidase activity"/>
    <property type="evidence" value="ECO:0007669"/>
    <property type="project" value="TreeGrafter"/>
</dbReference>
<evidence type="ECO:0000256" key="4">
    <source>
        <dbReference type="SAM" id="MobiDB-lite"/>
    </source>
</evidence>
<dbReference type="AlphaFoldDB" id="A0A8J2JES3"/>
<dbReference type="EMBL" id="CAJVCH010045607">
    <property type="protein sequence ID" value="CAG7717412.1"/>
    <property type="molecule type" value="Genomic_DNA"/>
</dbReference>
<protein>
    <submittedName>
        <fullName evidence="5">Uncharacterized protein</fullName>
    </submittedName>
</protein>
<dbReference type="InterPro" id="IPR001360">
    <property type="entry name" value="Glyco_hydro_1"/>
</dbReference>
<feature type="non-terminal residue" evidence="5">
    <location>
        <position position="177"/>
    </location>
</feature>
<proteinExistence type="inferred from homology"/>
<gene>
    <name evidence="5" type="ORF">AFUS01_LOCUS6871</name>
</gene>
<dbReference type="Pfam" id="PF00232">
    <property type="entry name" value="Glyco_hydro_1"/>
    <property type="match status" value="2"/>
</dbReference>
<comment type="similarity">
    <text evidence="3">Belongs to the glycosyl hydrolase 1 family.</text>
</comment>
<name>A0A8J2JES3_9HEXA</name>
<evidence type="ECO:0000313" key="5">
    <source>
        <dbReference type="EMBL" id="CAG7717412.1"/>
    </source>
</evidence>
<evidence type="ECO:0000256" key="2">
    <source>
        <dbReference type="ARBA" id="ARBA00023295"/>
    </source>
</evidence>
<keyword evidence="6" id="KW-1185">Reference proteome</keyword>
<sequence>SSAYQTEGGYNEGGKGQSNWDNFTHSNPSVVVDRSNGDVAADFYHKYREDIALLKKSGAKAYRFSISWTRILPNGDCSIINKVGDPTKAEDIAASLRALEFSIGSIINPLLVGEYPSEMRRLVDEKSNAEGRKKSRLPTFSSKWKKIITGTLDYIGITLSGWMGSRYDLGHSILITR</sequence>
<evidence type="ECO:0000256" key="1">
    <source>
        <dbReference type="ARBA" id="ARBA00022801"/>
    </source>
</evidence>
<dbReference type="GO" id="GO:0005975">
    <property type="term" value="P:carbohydrate metabolic process"/>
    <property type="evidence" value="ECO:0007669"/>
    <property type="project" value="InterPro"/>
</dbReference>
<keyword evidence="2" id="KW-0326">Glycosidase</keyword>
<dbReference type="Proteomes" id="UP000708208">
    <property type="component" value="Unassembled WGS sequence"/>
</dbReference>
<dbReference type="PANTHER" id="PTHR10353">
    <property type="entry name" value="GLYCOSYL HYDROLASE"/>
    <property type="match status" value="1"/>
</dbReference>
<dbReference type="PANTHER" id="PTHR10353:SF137">
    <property type="entry name" value="MYROSINASE 3-RELATED"/>
    <property type="match status" value="1"/>
</dbReference>
<organism evidence="5 6">
    <name type="scientific">Allacma fusca</name>
    <dbReference type="NCBI Taxonomy" id="39272"/>
    <lineage>
        <taxon>Eukaryota</taxon>
        <taxon>Metazoa</taxon>
        <taxon>Ecdysozoa</taxon>
        <taxon>Arthropoda</taxon>
        <taxon>Hexapoda</taxon>
        <taxon>Collembola</taxon>
        <taxon>Symphypleona</taxon>
        <taxon>Sminthuridae</taxon>
        <taxon>Allacma</taxon>
    </lineage>
</organism>
<evidence type="ECO:0000313" key="6">
    <source>
        <dbReference type="Proteomes" id="UP000708208"/>
    </source>
</evidence>
<dbReference type="OrthoDB" id="65569at2759"/>
<accession>A0A8J2JES3</accession>
<comment type="caution">
    <text evidence="5">The sequence shown here is derived from an EMBL/GenBank/DDBJ whole genome shotgun (WGS) entry which is preliminary data.</text>
</comment>